<dbReference type="GO" id="GO:0017056">
    <property type="term" value="F:structural constituent of nuclear pore"/>
    <property type="evidence" value="ECO:0007669"/>
    <property type="project" value="InterPro"/>
</dbReference>
<evidence type="ECO:0000259" key="9">
    <source>
        <dbReference type="Pfam" id="PF18378"/>
    </source>
</evidence>
<dbReference type="PANTHER" id="PTHR31431">
    <property type="entry name" value="NUCLEOPORIN NUP188 HOMOLOG"/>
    <property type="match status" value="1"/>
</dbReference>
<keyword evidence="4" id="KW-0653">Protein transport</keyword>
<evidence type="ECO:0000256" key="1">
    <source>
        <dbReference type="ARBA" id="ARBA00004567"/>
    </source>
</evidence>
<gene>
    <name evidence="11" type="ORF">K504DRAFT_404782</name>
</gene>
<evidence type="ECO:0000256" key="4">
    <source>
        <dbReference type="ARBA" id="ARBA00022927"/>
    </source>
</evidence>
<accession>A0A6G1KB11</accession>
<dbReference type="EMBL" id="MU005769">
    <property type="protein sequence ID" value="KAF2709998.1"/>
    <property type="molecule type" value="Genomic_DNA"/>
</dbReference>
<dbReference type="GO" id="GO:0006606">
    <property type="term" value="P:protein import into nucleus"/>
    <property type="evidence" value="ECO:0007669"/>
    <property type="project" value="TreeGrafter"/>
</dbReference>
<feature type="domain" description="Nuclear pore protein Nup188 C-terminal" evidence="9">
    <location>
        <begin position="1490"/>
        <end position="1865"/>
    </location>
</feature>
<dbReference type="GO" id="GO:0006405">
    <property type="term" value="P:RNA export from nucleus"/>
    <property type="evidence" value="ECO:0007669"/>
    <property type="project" value="TreeGrafter"/>
</dbReference>
<keyword evidence="3" id="KW-0509">mRNA transport</keyword>
<evidence type="ECO:0000256" key="3">
    <source>
        <dbReference type="ARBA" id="ARBA00022816"/>
    </source>
</evidence>
<evidence type="ECO:0000256" key="5">
    <source>
        <dbReference type="ARBA" id="ARBA00023010"/>
    </source>
</evidence>
<evidence type="ECO:0000256" key="7">
    <source>
        <dbReference type="ARBA" id="ARBA00023242"/>
    </source>
</evidence>
<dbReference type="InterPro" id="IPR048883">
    <property type="entry name" value="Nup188_N-subdom_III"/>
</dbReference>
<dbReference type="Pfam" id="PF21094">
    <property type="entry name" value="Nup188_SH3-like"/>
    <property type="match status" value="1"/>
</dbReference>
<evidence type="ECO:0000256" key="8">
    <source>
        <dbReference type="SAM" id="MobiDB-lite"/>
    </source>
</evidence>
<dbReference type="PANTHER" id="PTHR31431:SF1">
    <property type="entry name" value="NUCLEOPORIN NUP188"/>
    <property type="match status" value="1"/>
</dbReference>
<dbReference type="InterPro" id="IPR041634">
    <property type="entry name" value="Nup188_C"/>
</dbReference>
<evidence type="ECO:0000256" key="2">
    <source>
        <dbReference type="ARBA" id="ARBA00022448"/>
    </source>
</evidence>
<dbReference type="InterPro" id="IPR044840">
    <property type="entry name" value="Nup188"/>
</dbReference>
<keyword evidence="5" id="KW-0811">Translocation</keyword>
<sequence length="1872" mass="207862">MAPVQPQSQSQPPTDLDLARCFKGEQQLVSWDHVYNALCDPESASQSKPLKDFLTLEENIHILGQPWKPFDEPSAPEKSRYETKTAPISITPSPNGHYNLDEIKADSLWLSQQAQISEYQALRLVMVEWQSRPSIQLLSGLTKEETLSVKDAAGLSNLGASTFVPNSSILSAPSGLALQSDAEFESSDQRRLRIISIYHSNCVSILRVSQLLLTWAAAGNLRTTCGDGYRVADEWLELLGRTVNERQSRSLPNKSESEALNYCVRAVDSRLESLDNGYTWDITETILEAATETWITGRVTEIVHIMHIAIVHADVYTEKFLPATTIEQWLTSMSNRNFFMGLNLPSPNQQHLIPLLQLLTSLLSLAILKVNVVLDDLETGEYRSWDPSYYILNSALLENITNIFGYAKQLGPSPATPPAFAWAMITWRLQSQANALEADQDRLLEDRPGSRGSIAPPTTFDEAALALARLEGNDLFDKQAPWQNLAESCSAFGVCQLMVQLVDLGMSAFGTPVDQISRDRFRLLLLQLLRAALGSGLVDYCPDLVRSAHAILTGDKTFRNWTSEARLYADPIVTMFREDIILSTMILNEARDRYPYELTSFLSFFSALTRGEHAKHDGLPFVVDLLTTTNTLMQQLPVNFREYNSIREEENANYVALSVDLPQFAIDNTSSLNGSRRLLLQGPRAEVSKSIVIPAGTEGNIVDDHSQPFVAMWNYPHSALDYLVQLLSTYMIGNNKVEYASQQPVSLENATGIIGLLADLLHSSLRSSVARGEPINCSKELLTALDIGINRNQDTVNIVLAVFEQELLRLCREPGSEGSLELLVNCIHFLQALIVIAPNRVWPWLSRSRLLETDGNGGSLATILIGTEMVLGRYDFLIGCIRLFQALVNDAVHNSVARRSPGKALSRLNDDSAKTIESGTSDKIISNTLLVFGRTLASIFEGSLNWRYLRIEDRLEINIGICKAFHNILKLAYGVDDSLDVSSKLAKIVAPVANYITDLYLSKSENDLPTNPILASLLSGADLNKSSLLTSSAALWKEQTHKTLEFSRILVRVAIFANKPWTHLEQQLFKATPLLARLYATSDGWKSPVLLLLESLVRGAIRIADSEAPEGTEKRKAQQEPPSLLGHLGPRTAKNFLSILSQLDEPLEMVEIQDDVWNLLSTVVTCKQQWFALYLLTGNTPRETIRSKVKPGAATSRNQALLARAIESLSKLNPEEPTRPWALYTSMLQFVSFSQNNWSWAMGDIGQHKDFIQKLLTFLKWLAKQPQDLKTDLDVWNRSVQNKFASVVCEILAMHLHSSRQVNDLLPLNDIVPSLKYLEENALKLPSYNVSLHTNLKNNLEAKIPGVTLANLKRTTLFPEIYGPAFFFDVAQADDFLGFDNNWLGARNAGGFRGEVKKANYNIGLVDSQVLLLQSWKLLAVELGEVMHRDTERLPAVLIKVVESCMVANTSSNLPEALFGGLMILRADLAFVLLKKMVKAKVKVKDTRHLLSPIWDAIRATTPDFDTVFSSDQVQYYRTLLKILYLSLQFFLLPDSSPSEESSFRSSFRGTLPTSHTKIVEPVSNQLLEILAETVAKGFRSLATQLHAEPDTVSPSDFALLTALLQIIIAIPEMQHWQTQAALLFSNSNTIRYATSLFSWSDRLLIQSNGVADPVYGELSLLFILSLSSISALAETMAVEGVLSQLNTANLMNYYRRPGGMSPFDTPSRLHSIWTKGILPLCLNLLSSIGPAIASEISSFLNQFPEQLSRASNSLNSRTLTKITLSIASEIQSLSLISTILDGYRAQGPKLGVIASEIAALDWDKENVKEDIEGWMARKGALRERIVVVDEGEERLFNTKLTGDGPENMLEARVLDELAAAGQCLGLGKASS</sequence>
<name>A0A6G1KB11_9PLEO</name>
<keyword evidence="6" id="KW-0906">Nuclear pore complex</keyword>
<feature type="domain" description="Nucleoporin Nup188 N-terminal subdomain III" evidence="10">
    <location>
        <begin position="767"/>
        <end position="1179"/>
    </location>
</feature>
<organism evidence="11 12">
    <name type="scientific">Pleomassaria siparia CBS 279.74</name>
    <dbReference type="NCBI Taxonomy" id="1314801"/>
    <lineage>
        <taxon>Eukaryota</taxon>
        <taxon>Fungi</taxon>
        <taxon>Dikarya</taxon>
        <taxon>Ascomycota</taxon>
        <taxon>Pezizomycotina</taxon>
        <taxon>Dothideomycetes</taxon>
        <taxon>Pleosporomycetidae</taxon>
        <taxon>Pleosporales</taxon>
        <taxon>Pleomassariaceae</taxon>
        <taxon>Pleomassaria</taxon>
    </lineage>
</organism>
<dbReference type="Pfam" id="PF18378">
    <property type="entry name" value="Nup188_C"/>
    <property type="match status" value="1"/>
</dbReference>
<feature type="region of interest" description="Disordered" evidence="8">
    <location>
        <begin position="1108"/>
        <end position="1129"/>
    </location>
</feature>
<keyword evidence="7" id="KW-0539">Nucleus</keyword>
<dbReference type="GO" id="GO:0051028">
    <property type="term" value="P:mRNA transport"/>
    <property type="evidence" value="ECO:0007669"/>
    <property type="project" value="UniProtKB-KW"/>
</dbReference>
<evidence type="ECO:0000256" key="6">
    <source>
        <dbReference type="ARBA" id="ARBA00023132"/>
    </source>
</evidence>
<dbReference type="Pfam" id="PF21093">
    <property type="entry name" value="Nup188_N-subdom_III"/>
    <property type="match status" value="1"/>
</dbReference>
<keyword evidence="2" id="KW-0813">Transport</keyword>
<reference evidence="11" key="1">
    <citation type="journal article" date="2020" name="Stud. Mycol.">
        <title>101 Dothideomycetes genomes: a test case for predicting lifestyles and emergence of pathogens.</title>
        <authorList>
            <person name="Haridas S."/>
            <person name="Albert R."/>
            <person name="Binder M."/>
            <person name="Bloem J."/>
            <person name="Labutti K."/>
            <person name="Salamov A."/>
            <person name="Andreopoulos B."/>
            <person name="Baker S."/>
            <person name="Barry K."/>
            <person name="Bills G."/>
            <person name="Bluhm B."/>
            <person name="Cannon C."/>
            <person name="Castanera R."/>
            <person name="Culley D."/>
            <person name="Daum C."/>
            <person name="Ezra D."/>
            <person name="Gonzalez J."/>
            <person name="Henrissat B."/>
            <person name="Kuo A."/>
            <person name="Liang C."/>
            <person name="Lipzen A."/>
            <person name="Lutzoni F."/>
            <person name="Magnuson J."/>
            <person name="Mondo S."/>
            <person name="Nolan M."/>
            <person name="Ohm R."/>
            <person name="Pangilinan J."/>
            <person name="Park H.-J."/>
            <person name="Ramirez L."/>
            <person name="Alfaro M."/>
            <person name="Sun H."/>
            <person name="Tritt A."/>
            <person name="Yoshinaga Y."/>
            <person name="Zwiers L.-H."/>
            <person name="Turgeon B."/>
            <person name="Goodwin S."/>
            <person name="Spatafora J."/>
            <person name="Crous P."/>
            <person name="Grigoriev I."/>
        </authorList>
    </citation>
    <scope>NUCLEOTIDE SEQUENCE</scope>
    <source>
        <strain evidence="11">CBS 279.74</strain>
    </source>
</reference>
<evidence type="ECO:0000313" key="11">
    <source>
        <dbReference type="EMBL" id="KAF2709998.1"/>
    </source>
</evidence>
<comment type="subcellular location">
    <subcellularLocation>
        <location evidence="1">Nucleus</location>
        <location evidence="1">Nuclear pore complex</location>
    </subcellularLocation>
</comment>
<evidence type="ECO:0000313" key="12">
    <source>
        <dbReference type="Proteomes" id="UP000799428"/>
    </source>
</evidence>
<dbReference type="OrthoDB" id="102511at2759"/>
<protein>
    <submittedName>
        <fullName evidence="11">Uncharacterized protein</fullName>
    </submittedName>
</protein>
<evidence type="ECO:0000259" key="10">
    <source>
        <dbReference type="Pfam" id="PF21093"/>
    </source>
</evidence>
<dbReference type="Proteomes" id="UP000799428">
    <property type="component" value="Unassembled WGS sequence"/>
</dbReference>
<keyword evidence="12" id="KW-1185">Reference proteome</keyword>
<proteinExistence type="predicted"/>
<dbReference type="GO" id="GO:0044611">
    <property type="term" value="C:nuclear pore inner ring"/>
    <property type="evidence" value="ECO:0007669"/>
    <property type="project" value="TreeGrafter"/>
</dbReference>
<dbReference type="Gene3D" id="1.25.10.70">
    <property type="match status" value="1"/>
</dbReference>